<evidence type="ECO:0000256" key="2">
    <source>
        <dbReference type="SAM" id="Phobius"/>
    </source>
</evidence>
<dbReference type="PANTHER" id="PTHR31735:SF1">
    <property type="entry name" value="VACUOLAR MEMBRANE PROTEIN YPL162C"/>
    <property type="match status" value="1"/>
</dbReference>
<feature type="transmembrane region" description="Helical" evidence="2">
    <location>
        <begin position="117"/>
        <end position="138"/>
    </location>
</feature>
<feature type="transmembrane region" description="Helical" evidence="2">
    <location>
        <begin position="158"/>
        <end position="178"/>
    </location>
</feature>
<feature type="compositionally biased region" description="Low complexity" evidence="1">
    <location>
        <begin position="210"/>
        <end position="219"/>
    </location>
</feature>
<evidence type="ECO:0000313" key="3">
    <source>
        <dbReference type="EMBL" id="KAK2957694.1"/>
    </source>
</evidence>
<accession>A0ABQ9Y1W8</accession>
<organism evidence="3 4">
    <name type="scientific">Blattamonas nauphoetae</name>
    <dbReference type="NCBI Taxonomy" id="2049346"/>
    <lineage>
        <taxon>Eukaryota</taxon>
        <taxon>Metamonada</taxon>
        <taxon>Preaxostyla</taxon>
        <taxon>Oxymonadida</taxon>
        <taxon>Blattamonas</taxon>
    </lineage>
</organism>
<keyword evidence="2" id="KW-0812">Transmembrane</keyword>
<evidence type="ECO:0000313" key="4">
    <source>
        <dbReference type="Proteomes" id="UP001281761"/>
    </source>
</evidence>
<feature type="region of interest" description="Disordered" evidence="1">
    <location>
        <begin position="193"/>
        <end position="264"/>
    </location>
</feature>
<dbReference type="InterPro" id="IPR022127">
    <property type="entry name" value="STIMATE/YPL162C"/>
</dbReference>
<dbReference type="PANTHER" id="PTHR31735">
    <property type="entry name" value="VACUOLAR MEMBRANE PROTEIN YPL162C"/>
    <property type="match status" value="1"/>
</dbReference>
<keyword evidence="2" id="KW-0472">Membrane</keyword>
<keyword evidence="4" id="KW-1185">Reference proteome</keyword>
<feature type="transmembrane region" description="Helical" evidence="2">
    <location>
        <begin position="60"/>
        <end position="80"/>
    </location>
</feature>
<feature type="compositionally biased region" description="Basic and acidic residues" evidence="1">
    <location>
        <begin position="230"/>
        <end position="241"/>
    </location>
</feature>
<sequence>MGVAAVSSLLLKWRKEVPKRPFNVFFMDGFKQGTGVLLQHFANLFFSIIAGNKQGSDPCAWYLGTLFIDSLVGTFVCYLLTKLHGYIVQRCEPRLSLLKFGEYGNPPSCKPFTLQLFVWYVYILLSRLVVYPLLFLLGTPLTALFSFLLKPLANYHNLKIFIVVFLVPFIVNVSIFWVQDSFIKMSDRRSKAASRHTNPSPTMPDDADDSSLPPLLDSSQRLSGLSSEMQEQKDRHSESSEKLLFPQPSNSLKNIDDDIFDLSV</sequence>
<name>A0ABQ9Y1W8_9EUKA</name>
<dbReference type="Proteomes" id="UP001281761">
    <property type="component" value="Unassembled WGS sequence"/>
</dbReference>
<reference evidence="3 4" key="1">
    <citation type="journal article" date="2022" name="bioRxiv">
        <title>Genomics of Preaxostyla Flagellates Illuminates Evolutionary Transitions and the Path Towards Mitochondrial Loss.</title>
        <authorList>
            <person name="Novak L.V.F."/>
            <person name="Treitli S.C."/>
            <person name="Pyrih J."/>
            <person name="Halakuc P."/>
            <person name="Pipaliya S.V."/>
            <person name="Vacek V."/>
            <person name="Brzon O."/>
            <person name="Soukal P."/>
            <person name="Eme L."/>
            <person name="Dacks J.B."/>
            <person name="Karnkowska A."/>
            <person name="Elias M."/>
            <person name="Hampl V."/>
        </authorList>
    </citation>
    <scope>NUCLEOTIDE SEQUENCE [LARGE SCALE GENOMIC DNA]</scope>
    <source>
        <strain evidence="3">NAU3</strain>
        <tissue evidence="3">Gut</tissue>
    </source>
</reference>
<comment type="caution">
    <text evidence="3">The sequence shown here is derived from an EMBL/GenBank/DDBJ whole genome shotgun (WGS) entry which is preliminary data.</text>
</comment>
<keyword evidence="2" id="KW-1133">Transmembrane helix</keyword>
<dbReference type="EMBL" id="JARBJD010000044">
    <property type="protein sequence ID" value="KAK2957694.1"/>
    <property type="molecule type" value="Genomic_DNA"/>
</dbReference>
<dbReference type="Pfam" id="PF12400">
    <property type="entry name" value="STIMATE"/>
    <property type="match status" value="1"/>
</dbReference>
<protein>
    <submittedName>
        <fullName evidence="3">Store-operated calcium entry regulator STIMATE</fullName>
    </submittedName>
</protein>
<proteinExistence type="predicted"/>
<evidence type="ECO:0000256" key="1">
    <source>
        <dbReference type="SAM" id="MobiDB-lite"/>
    </source>
</evidence>
<feature type="compositionally biased region" description="Polar residues" evidence="1">
    <location>
        <begin position="220"/>
        <end position="229"/>
    </location>
</feature>
<gene>
    <name evidence="3" type="ORF">BLNAU_7349</name>
</gene>